<name>A0A4Y9YAS9_9APHY</name>
<organism evidence="2 3">
    <name type="scientific">Rhodofomes roseus</name>
    <dbReference type="NCBI Taxonomy" id="34475"/>
    <lineage>
        <taxon>Eukaryota</taxon>
        <taxon>Fungi</taxon>
        <taxon>Dikarya</taxon>
        <taxon>Basidiomycota</taxon>
        <taxon>Agaricomycotina</taxon>
        <taxon>Agaricomycetes</taxon>
        <taxon>Polyporales</taxon>
        <taxon>Rhodofomes</taxon>
    </lineage>
</organism>
<accession>A0A4Y9YAS9</accession>
<dbReference type="Pfam" id="PF18759">
    <property type="entry name" value="Plavaka"/>
    <property type="match status" value="1"/>
</dbReference>
<dbReference type="EMBL" id="SEKV01000326">
    <property type="protein sequence ID" value="TFY58998.1"/>
    <property type="molecule type" value="Genomic_DNA"/>
</dbReference>
<feature type="region of interest" description="Disordered" evidence="1">
    <location>
        <begin position="90"/>
        <end position="114"/>
    </location>
</feature>
<evidence type="ECO:0000313" key="3">
    <source>
        <dbReference type="Proteomes" id="UP000298390"/>
    </source>
</evidence>
<sequence>MRNLHNHEVLPDVGAAGLLAHVFMHCCLVGGSTRDPLVGNGEYSCDGCGASRFDHDGLSRHIARSTDPRCAASIAHATDLARERTRRRLAQGRSLREEGRIPGPADNPSNASEAVQAAEAVLQLPLPHPSQAMQHEPARALDIDDDDEPVPRGPDAEHELEPRDSSDAEESSSDEEEERNYDIGAEIDAPLGHPSSPVVPPSPALQPEGADDLDAMDVDVDMPGMNANKESFLFHDHFIVPFPGPAGAPDDSRSAQLEHRAPFTLYQDSLPPASEENAFAPFASSREWAIARWAKTRGPSASAFDELLAIEGVCEALNLTFKNSKELNKRIDALLPSRPPFIRHVLEVDGERYDLWLRDTVECVRSLFSSPDWAANLIVAPERHYTDRSKITRIYGDMHTGNWWWRVQVCIAPHEFILQSLIRTIHRVYSVNSRL</sequence>
<proteinExistence type="predicted"/>
<dbReference type="AlphaFoldDB" id="A0A4Y9YAS9"/>
<feature type="compositionally biased region" description="Acidic residues" evidence="1">
    <location>
        <begin position="167"/>
        <end position="179"/>
    </location>
</feature>
<protein>
    <submittedName>
        <fullName evidence="2">Uncharacterized protein</fullName>
    </submittedName>
</protein>
<dbReference type="STRING" id="34475.A0A4Y9YAS9"/>
<feature type="region of interest" description="Disordered" evidence="1">
    <location>
        <begin position="131"/>
        <end position="216"/>
    </location>
</feature>
<evidence type="ECO:0000256" key="1">
    <source>
        <dbReference type="SAM" id="MobiDB-lite"/>
    </source>
</evidence>
<reference evidence="2 3" key="1">
    <citation type="submission" date="2019-01" db="EMBL/GenBank/DDBJ databases">
        <title>Genome sequencing of the rare red list fungi Fomitopsis rosea.</title>
        <authorList>
            <person name="Buettner E."/>
            <person name="Kellner H."/>
        </authorList>
    </citation>
    <scope>NUCLEOTIDE SEQUENCE [LARGE SCALE GENOMIC DNA]</scope>
    <source>
        <strain evidence="2 3">DSM 105464</strain>
    </source>
</reference>
<dbReference type="Proteomes" id="UP000298390">
    <property type="component" value="Unassembled WGS sequence"/>
</dbReference>
<feature type="compositionally biased region" description="Basic and acidic residues" evidence="1">
    <location>
        <begin position="154"/>
        <end position="166"/>
    </location>
</feature>
<comment type="caution">
    <text evidence="2">The sequence shown here is derived from an EMBL/GenBank/DDBJ whole genome shotgun (WGS) entry which is preliminary data.</text>
</comment>
<gene>
    <name evidence="2" type="ORF">EVJ58_g6052</name>
</gene>
<dbReference type="InterPro" id="IPR041078">
    <property type="entry name" value="Plavaka"/>
</dbReference>
<evidence type="ECO:0000313" key="2">
    <source>
        <dbReference type="EMBL" id="TFY58998.1"/>
    </source>
</evidence>